<dbReference type="OrthoDB" id="5459053at2"/>
<feature type="transmembrane region" description="Helical" evidence="1">
    <location>
        <begin position="6"/>
        <end position="27"/>
    </location>
</feature>
<keyword evidence="1" id="KW-0472">Membrane</keyword>
<dbReference type="AlphaFoldDB" id="A0A285HDC3"/>
<proteinExistence type="predicted"/>
<accession>A0A285HDC3</accession>
<evidence type="ECO:0000313" key="2">
    <source>
        <dbReference type="EMBL" id="SNY33725.1"/>
    </source>
</evidence>
<gene>
    <name evidence="2" type="ORF">SAMN06265827_11761</name>
</gene>
<protein>
    <submittedName>
        <fullName evidence="2">Inner membrane protein</fullName>
    </submittedName>
</protein>
<organism evidence="2 3">
    <name type="scientific">Orenia metallireducens</name>
    <dbReference type="NCBI Taxonomy" id="1413210"/>
    <lineage>
        <taxon>Bacteria</taxon>
        <taxon>Bacillati</taxon>
        <taxon>Bacillota</taxon>
        <taxon>Clostridia</taxon>
        <taxon>Halanaerobiales</taxon>
        <taxon>Halobacteroidaceae</taxon>
        <taxon>Orenia</taxon>
    </lineage>
</organism>
<evidence type="ECO:0000256" key="1">
    <source>
        <dbReference type="SAM" id="Phobius"/>
    </source>
</evidence>
<feature type="transmembrane region" description="Helical" evidence="1">
    <location>
        <begin position="112"/>
        <end position="135"/>
    </location>
</feature>
<keyword evidence="1" id="KW-0812">Transmembrane</keyword>
<dbReference type="RefSeq" id="WP_097018359.1">
    <property type="nucleotide sequence ID" value="NZ_OBDZ01000017.1"/>
</dbReference>
<evidence type="ECO:0000313" key="3">
    <source>
        <dbReference type="Proteomes" id="UP000219573"/>
    </source>
</evidence>
<keyword evidence="3" id="KW-1185">Reference proteome</keyword>
<sequence>MTYHTHSLFGFVFAVVIIKILAIFNVIDLSYLIEGSIFNGDLWKFYTAAIIGSLLPDIDHASSKAGKALWFISKPLKWFGIKHRGFTHSLLGFILFGFLTKELIDLNWISELIWYGLLIGYISHILADMLNVHGIPLFYPNDRRFKFHTNITTGSWGEHLIFLVIFTAVTLIIAYERGYVNFNFNNLISIFN</sequence>
<dbReference type="PANTHER" id="PTHR35531">
    <property type="entry name" value="INNER MEMBRANE PROTEIN YBCI-RELATED"/>
    <property type="match status" value="1"/>
</dbReference>
<reference evidence="3" key="1">
    <citation type="submission" date="2017-09" db="EMBL/GenBank/DDBJ databases">
        <authorList>
            <person name="Varghese N."/>
            <person name="Submissions S."/>
        </authorList>
    </citation>
    <scope>NUCLEOTIDE SEQUENCE [LARGE SCALE GENOMIC DNA]</scope>
    <source>
        <strain evidence="3">MSL47</strain>
    </source>
</reference>
<dbReference type="InterPro" id="IPR007404">
    <property type="entry name" value="YdjM-like"/>
</dbReference>
<dbReference type="PANTHER" id="PTHR35531:SF1">
    <property type="entry name" value="INNER MEMBRANE PROTEIN YBCI-RELATED"/>
    <property type="match status" value="1"/>
</dbReference>
<keyword evidence="1" id="KW-1133">Transmembrane helix</keyword>
<dbReference type="Proteomes" id="UP000219573">
    <property type="component" value="Unassembled WGS sequence"/>
</dbReference>
<feature type="transmembrane region" description="Helical" evidence="1">
    <location>
        <begin position="156"/>
        <end position="175"/>
    </location>
</feature>
<name>A0A285HDC3_9FIRM</name>
<dbReference type="Pfam" id="PF04307">
    <property type="entry name" value="YdjM"/>
    <property type="match status" value="1"/>
</dbReference>
<dbReference type="EMBL" id="OBDZ01000017">
    <property type="protein sequence ID" value="SNY33725.1"/>
    <property type="molecule type" value="Genomic_DNA"/>
</dbReference>